<dbReference type="InterPro" id="IPR007577">
    <property type="entry name" value="GlycoTrfase_DXD_sugar-bd_CS"/>
</dbReference>
<dbReference type="PANTHER" id="PTHR32385:SF15">
    <property type="entry name" value="INOSITOL PHOSPHOCERAMIDE MANNOSYLTRANSFERASE 1"/>
    <property type="match status" value="1"/>
</dbReference>
<dbReference type="GO" id="GO:0016020">
    <property type="term" value="C:membrane"/>
    <property type="evidence" value="ECO:0007669"/>
    <property type="project" value="GOC"/>
</dbReference>
<evidence type="ECO:0000313" key="2">
    <source>
        <dbReference type="EMBL" id="SHO49524.1"/>
    </source>
</evidence>
<dbReference type="GO" id="GO:0000030">
    <property type="term" value="F:mannosyltransferase activity"/>
    <property type="evidence" value="ECO:0007669"/>
    <property type="project" value="TreeGrafter"/>
</dbReference>
<dbReference type="GO" id="GO:0051999">
    <property type="term" value="P:mannosyl-inositol phosphorylceramide biosynthetic process"/>
    <property type="evidence" value="ECO:0007669"/>
    <property type="project" value="TreeGrafter"/>
</dbReference>
<gene>
    <name evidence="2" type="ORF">SAMN02745217_02373</name>
</gene>
<keyword evidence="1 2" id="KW-0808">Transferase</keyword>
<dbReference type="Pfam" id="PF04488">
    <property type="entry name" value="Gly_transf_sug"/>
    <property type="match status" value="1"/>
</dbReference>
<name>A0A1M7YA64_9FIRM</name>
<organism evidence="2 3">
    <name type="scientific">Anaerocolumna xylanovorans DSM 12503</name>
    <dbReference type="NCBI Taxonomy" id="1121345"/>
    <lineage>
        <taxon>Bacteria</taxon>
        <taxon>Bacillati</taxon>
        <taxon>Bacillota</taxon>
        <taxon>Clostridia</taxon>
        <taxon>Lachnospirales</taxon>
        <taxon>Lachnospiraceae</taxon>
        <taxon>Anaerocolumna</taxon>
    </lineage>
</organism>
<dbReference type="AlphaFoldDB" id="A0A1M7YA64"/>
<proteinExistence type="predicted"/>
<dbReference type="Proteomes" id="UP000184612">
    <property type="component" value="Unassembled WGS sequence"/>
</dbReference>
<accession>A0A1M7YA64</accession>
<evidence type="ECO:0000256" key="1">
    <source>
        <dbReference type="ARBA" id="ARBA00022679"/>
    </source>
</evidence>
<reference evidence="2 3" key="1">
    <citation type="submission" date="2016-12" db="EMBL/GenBank/DDBJ databases">
        <authorList>
            <person name="Song W.-J."/>
            <person name="Kurnit D.M."/>
        </authorList>
    </citation>
    <scope>NUCLEOTIDE SEQUENCE [LARGE SCALE GENOMIC DNA]</scope>
    <source>
        <strain evidence="2 3">DSM 12503</strain>
    </source>
</reference>
<dbReference type="InterPro" id="IPR029044">
    <property type="entry name" value="Nucleotide-diphossugar_trans"/>
</dbReference>
<dbReference type="InterPro" id="IPR051706">
    <property type="entry name" value="Glycosyltransferase_domain"/>
</dbReference>
<dbReference type="RefSeq" id="WP_073589051.1">
    <property type="nucleotide sequence ID" value="NZ_FRFD01000006.1"/>
</dbReference>
<dbReference type="SUPFAM" id="SSF53448">
    <property type="entry name" value="Nucleotide-diphospho-sugar transferases"/>
    <property type="match status" value="1"/>
</dbReference>
<dbReference type="EMBL" id="FRFD01000006">
    <property type="protein sequence ID" value="SHO49524.1"/>
    <property type="molecule type" value="Genomic_DNA"/>
</dbReference>
<protein>
    <submittedName>
        <fullName evidence="2">Glycosyltransferase sugar-binding region containing DXD motif-containing protein</fullName>
    </submittedName>
</protein>
<keyword evidence="3" id="KW-1185">Reference proteome</keyword>
<evidence type="ECO:0000313" key="3">
    <source>
        <dbReference type="Proteomes" id="UP000184612"/>
    </source>
</evidence>
<dbReference type="PANTHER" id="PTHR32385">
    <property type="entry name" value="MANNOSYL PHOSPHORYLINOSITOL CERAMIDE SYNTHASE"/>
    <property type="match status" value="1"/>
</dbReference>
<dbReference type="STRING" id="1121345.SAMN02745217_02373"/>
<sequence length="251" mass="29221">MEGIPHIIHYFWFGGNEKPGIVLKCIASWRRYFPDWEIIEWNESNYDIHKCTYMEEAYEQKKWAFVSDYARFDMLYRYGGIYFDTDVEVIRKLPKEFLNLNAFTGVEGGAQYIAPGLVFASVKEHPYIKEILEVYENSHFACNGQLNLKTVNEITTTIMQKKGYVINGEYQKIGDLCIYPAEYFCGYDLNIHEPAVTENTVSVHHYAASWCKPSIKRKISGYIKKRFGIGAYKKALIVKRFLFGSSLKSRD</sequence>
<dbReference type="OrthoDB" id="9802987at2"/>
<dbReference type="Gene3D" id="3.90.550.20">
    <property type="match status" value="1"/>
</dbReference>